<dbReference type="PANTHER" id="PTHR43701:SF2">
    <property type="entry name" value="MEMBRANE TRANSPORTER PROTEIN YJNA-RELATED"/>
    <property type="match status" value="1"/>
</dbReference>
<reference evidence="7 8" key="1">
    <citation type="submission" date="2023-07" db="EMBL/GenBank/DDBJ databases">
        <title>Genomic Encyclopedia of Type Strains, Phase IV (KMG-IV): sequencing the most valuable type-strain genomes for metagenomic binning, comparative biology and taxonomic classification.</title>
        <authorList>
            <person name="Goeker M."/>
        </authorList>
    </citation>
    <scope>NUCLEOTIDE SEQUENCE [LARGE SCALE GENOMIC DNA]</scope>
    <source>
        <strain evidence="7 8">DSM 105143</strain>
    </source>
</reference>
<dbReference type="Pfam" id="PF01925">
    <property type="entry name" value="TauE"/>
    <property type="match status" value="1"/>
</dbReference>
<sequence length="258" mass="27878">MIGVIYFIIIILANSVGAVSGMGGGVLIKPIFDLIGAHDVVAISFYSSVAVFVMSLVSTYRQVKGGLEVNWPKMLSLALGSIIGGYLGNYLFELIRIVFQSNAVVQGVQIILTCLTLVFAFVYSRNPFISFRLNSLLAYTFCGLTLGLLASLLGIGGGPINVSLLMLLFSLPIKQATVYSIATIFFSQATKLISIAMTTGFSHYDLTLLYYIVPAAIFGGLIGAQLSRLLNPKKVSLIFQLVIILVLVINIYNGIRLF</sequence>
<comment type="similarity">
    <text evidence="2 6">Belongs to the 4-toluene sulfonate uptake permease (TSUP) (TC 2.A.102) family.</text>
</comment>
<dbReference type="PANTHER" id="PTHR43701">
    <property type="entry name" value="MEMBRANE TRANSPORTER PROTEIN MJ0441-RELATED"/>
    <property type="match status" value="1"/>
</dbReference>
<keyword evidence="5 6" id="KW-0472">Membrane</keyword>
<dbReference type="InterPro" id="IPR002781">
    <property type="entry name" value="TM_pro_TauE-like"/>
</dbReference>
<feature type="transmembrane region" description="Helical" evidence="6">
    <location>
        <begin position="74"/>
        <end position="92"/>
    </location>
</feature>
<evidence type="ECO:0000256" key="5">
    <source>
        <dbReference type="ARBA" id="ARBA00023136"/>
    </source>
</evidence>
<evidence type="ECO:0000256" key="6">
    <source>
        <dbReference type="RuleBase" id="RU363041"/>
    </source>
</evidence>
<feature type="transmembrane region" description="Helical" evidence="6">
    <location>
        <begin position="136"/>
        <end position="169"/>
    </location>
</feature>
<keyword evidence="6" id="KW-1003">Cell membrane</keyword>
<feature type="transmembrane region" description="Helical" evidence="6">
    <location>
        <begin position="176"/>
        <end position="196"/>
    </location>
</feature>
<organism evidence="7 8">
    <name type="scientific">Streptococcus moroccensis</name>
    <dbReference type="NCBI Taxonomy" id="1451356"/>
    <lineage>
        <taxon>Bacteria</taxon>
        <taxon>Bacillati</taxon>
        <taxon>Bacillota</taxon>
        <taxon>Bacilli</taxon>
        <taxon>Lactobacillales</taxon>
        <taxon>Streptococcaceae</taxon>
        <taxon>Streptococcus</taxon>
    </lineage>
</organism>
<feature type="transmembrane region" description="Helical" evidence="6">
    <location>
        <begin position="208"/>
        <end position="230"/>
    </location>
</feature>
<name>A0ABT9YRH3_9STRE</name>
<comment type="caution">
    <text evidence="7">The sequence shown here is derived from an EMBL/GenBank/DDBJ whole genome shotgun (WGS) entry which is preliminary data.</text>
</comment>
<dbReference type="RefSeq" id="WP_307121786.1">
    <property type="nucleotide sequence ID" value="NZ_JAUSTM010000009.1"/>
</dbReference>
<feature type="transmembrane region" description="Helical" evidence="6">
    <location>
        <begin position="40"/>
        <end position="62"/>
    </location>
</feature>
<feature type="transmembrane region" description="Helical" evidence="6">
    <location>
        <begin position="104"/>
        <end position="124"/>
    </location>
</feature>
<dbReference type="Proteomes" id="UP001223079">
    <property type="component" value="Unassembled WGS sequence"/>
</dbReference>
<evidence type="ECO:0000256" key="3">
    <source>
        <dbReference type="ARBA" id="ARBA00022692"/>
    </source>
</evidence>
<comment type="subcellular location">
    <subcellularLocation>
        <location evidence="6">Cell membrane</location>
        <topology evidence="6">Multi-pass membrane protein</topology>
    </subcellularLocation>
    <subcellularLocation>
        <location evidence="1">Membrane</location>
        <topology evidence="1">Multi-pass membrane protein</topology>
    </subcellularLocation>
</comment>
<keyword evidence="8" id="KW-1185">Reference proteome</keyword>
<accession>A0ABT9YRH3</accession>
<evidence type="ECO:0000313" key="8">
    <source>
        <dbReference type="Proteomes" id="UP001223079"/>
    </source>
</evidence>
<proteinExistence type="inferred from homology"/>
<dbReference type="InterPro" id="IPR051598">
    <property type="entry name" value="TSUP/Inactive_protease-like"/>
</dbReference>
<gene>
    <name evidence="7" type="ORF">J2S23_001147</name>
</gene>
<keyword evidence="4 6" id="KW-1133">Transmembrane helix</keyword>
<evidence type="ECO:0000256" key="2">
    <source>
        <dbReference type="ARBA" id="ARBA00009142"/>
    </source>
</evidence>
<dbReference type="EMBL" id="JAUSTM010000009">
    <property type="protein sequence ID" value="MDQ0222595.1"/>
    <property type="molecule type" value="Genomic_DNA"/>
</dbReference>
<keyword evidence="3 6" id="KW-0812">Transmembrane</keyword>
<evidence type="ECO:0000313" key="7">
    <source>
        <dbReference type="EMBL" id="MDQ0222595.1"/>
    </source>
</evidence>
<feature type="transmembrane region" description="Helical" evidence="6">
    <location>
        <begin position="237"/>
        <end position="255"/>
    </location>
</feature>
<evidence type="ECO:0000256" key="4">
    <source>
        <dbReference type="ARBA" id="ARBA00022989"/>
    </source>
</evidence>
<evidence type="ECO:0000256" key="1">
    <source>
        <dbReference type="ARBA" id="ARBA00004141"/>
    </source>
</evidence>
<protein>
    <recommendedName>
        <fullName evidence="6">Probable membrane transporter protein</fullName>
    </recommendedName>
</protein>
<feature type="transmembrane region" description="Helical" evidence="6">
    <location>
        <begin position="6"/>
        <end position="28"/>
    </location>
</feature>